<comment type="caution">
    <text evidence="2">The sequence shown here is derived from an EMBL/GenBank/DDBJ whole genome shotgun (WGS) entry which is preliminary data.</text>
</comment>
<feature type="transmembrane region" description="Helical" evidence="1">
    <location>
        <begin position="89"/>
        <end position="114"/>
    </location>
</feature>
<keyword evidence="1" id="KW-0812">Transmembrane</keyword>
<accession>A0ABS3YTF0</accession>
<reference evidence="2 3" key="1">
    <citation type="submission" date="2021-03" db="EMBL/GenBank/DDBJ databases">
        <title>Assistant Professor.</title>
        <authorList>
            <person name="Huq M.A."/>
        </authorList>
    </citation>
    <scope>NUCLEOTIDE SEQUENCE [LARGE SCALE GENOMIC DNA]</scope>
    <source>
        <strain evidence="2 3">MAH-29</strain>
    </source>
</reference>
<dbReference type="EMBL" id="JAGHKO010000002">
    <property type="protein sequence ID" value="MBO9201186.1"/>
    <property type="molecule type" value="Genomic_DNA"/>
</dbReference>
<keyword evidence="1" id="KW-1133">Transmembrane helix</keyword>
<name>A0ABS3YTF0_9BACT</name>
<protein>
    <recommendedName>
        <fullName evidence="4">Zinc-finger domain-containing protein</fullName>
    </recommendedName>
</protein>
<feature type="transmembrane region" description="Helical" evidence="1">
    <location>
        <begin position="145"/>
        <end position="165"/>
    </location>
</feature>
<gene>
    <name evidence="2" type="ORF">J7I42_12980</name>
</gene>
<evidence type="ECO:0008006" key="4">
    <source>
        <dbReference type="Google" id="ProtNLM"/>
    </source>
</evidence>
<dbReference type="Proteomes" id="UP000677244">
    <property type="component" value="Unassembled WGS sequence"/>
</dbReference>
<dbReference type="RefSeq" id="WP_209139249.1">
    <property type="nucleotide sequence ID" value="NZ_JAGHKO010000002.1"/>
</dbReference>
<evidence type="ECO:0000313" key="3">
    <source>
        <dbReference type="Proteomes" id="UP000677244"/>
    </source>
</evidence>
<keyword evidence="1" id="KW-0472">Membrane</keyword>
<proteinExistence type="predicted"/>
<evidence type="ECO:0000256" key="1">
    <source>
        <dbReference type="SAM" id="Phobius"/>
    </source>
</evidence>
<keyword evidence="3" id="KW-1185">Reference proteome</keyword>
<evidence type="ECO:0000313" key="2">
    <source>
        <dbReference type="EMBL" id="MBO9201186.1"/>
    </source>
</evidence>
<organism evidence="2 3">
    <name type="scientific">Niastella soli</name>
    <dbReference type="NCBI Taxonomy" id="2821487"/>
    <lineage>
        <taxon>Bacteria</taxon>
        <taxon>Pseudomonadati</taxon>
        <taxon>Bacteroidota</taxon>
        <taxon>Chitinophagia</taxon>
        <taxon>Chitinophagales</taxon>
        <taxon>Chitinophagaceae</taxon>
        <taxon>Niastella</taxon>
    </lineage>
</organism>
<sequence length="177" mass="20152">MNKPENIEERLWDYIDGAGSAEERLFVEQLIASNAAWKARYQELLELQDLLSHRLELDEPSMRFTQNIMEAISKHHIAPAAKTYINKRIIWSIAGFFLCCIIGFLIAGLAQVHWTGGSTTDNSLVNLNKINLDKVDTSKFFNNTYTTIFMMVNVVLGLVALDMYLRGRKRRAIGNGQ</sequence>